<dbReference type="GO" id="GO:0006635">
    <property type="term" value="P:fatty acid beta-oxidation"/>
    <property type="evidence" value="ECO:0007669"/>
    <property type="project" value="TreeGrafter"/>
</dbReference>
<proteinExistence type="inferred from homology"/>
<dbReference type="SUPFAM" id="SSF52096">
    <property type="entry name" value="ClpP/crotonase"/>
    <property type="match status" value="1"/>
</dbReference>
<comment type="caution">
    <text evidence="3">The sequence shown here is derived from an EMBL/GenBank/DDBJ whole genome shotgun (WGS) entry which is preliminary data.</text>
</comment>
<reference evidence="3" key="1">
    <citation type="journal article" date="2015" name="Nature">
        <title>Complex archaea that bridge the gap between prokaryotes and eukaryotes.</title>
        <authorList>
            <person name="Spang A."/>
            <person name="Saw J.H."/>
            <person name="Jorgensen S.L."/>
            <person name="Zaremba-Niedzwiedzka K."/>
            <person name="Martijn J."/>
            <person name="Lind A.E."/>
            <person name="van Eijk R."/>
            <person name="Schleper C."/>
            <person name="Guy L."/>
            <person name="Ettema T.J."/>
        </authorList>
    </citation>
    <scope>NUCLEOTIDE SEQUENCE</scope>
</reference>
<evidence type="ECO:0000256" key="1">
    <source>
        <dbReference type="ARBA" id="ARBA00005254"/>
    </source>
</evidence>
<dbReference type="Gene3D" id="1.10.12.10">
    <property type="entry name" value="Lyase 2-enoyl-coa Hydratase, Chain A, domain 2"/>
    <property type="match status" value="1"/>
</dbReference>
<dbReference type="PANTHER" id="PTHR11941">
    <property type="entry name" value="ENOYL-COA HYDRATASE-RELATED"/>
    <property type="match status" value="1"/>
</dbReference>
<dbReference type="CDD" id="cd06558">
    <property type="entry name" value="crotonase-like"/>
    <property type="match status" value="1"/>
</dbReference>
<accession>A0A0F9SDU1</accession>
<dbReference type="PROSITE" id="PS00166">
    <property type="entry name" value="ENOYL_COA_HYDRATASE"/>
    <property type="match status" value="1"/>
</dbReference>
<keyword evidence="2" id="KW-0456">Lyase</keyword>
<dbReference type="InterPro" id="IPR001753">
    <property type="entry name" value="Enoyl-CoA_hydra/iso"/>
</dbReference>
<dbReference type="GO" id="GO:0016829">
    <property type="term" value="F:lyase activity"/>
    <property type="evidence" value="ECO:0007669"/>
    <property type="project" value="UniProtKB-KW"/>
</dbReference>
<gene>
    <name evidence="3" type="ORF">LCGC14_0863350</name>
</gene>
<organism evidence="3">
    <name type="scientific">marine sediment metagenome</name>
    <dbReference type="NCBI Taxonomy" id="412755"/>
    <lineage>
        <taxon>unclassified sequences</taxon>
        <taxon>metagenomes</taxon>
        <taxon>ecological metagenomes</taxon>
    </lineage>
</organism>
<name>A0A0F9SDU1_9ZZZZ</name>
<dbReference type="PANTHER" id="PTHR11941:SF54">
    <property type="entry name" value="ENOYL-COA HYDRATASE, MITOCHONDRIAL"/>
    <property type="match status" value="1"/>
</dbReference>
<dbReference type="InterPro" id="IPR029045">
    <property type="entry name" value="ClpP/crotonase-like_dom_sf"/>
</dbReference>
<dbReference type="EMBL" id="LAZR01002626">
    <property type="protein sequence ID" value="KKN27558.1"/>
    <property type="molecule type" value="Genomic_DNA"/>
</dbReference>
<dbReference type="InterPro" id="IPR014748">
    <property type="entry name" value="Enoyl-CoA_hydra_C"/>
</dbReference>
<evidence type="ECO:0000256" key="2">
    <source>
        <dbReference type="ARBA" id="ARBA00023239"/>
    </source>
</evidence>
<evidence type="ECO:0000313" key="3">
    <source>
        <dbReference type="EMBL" id="KKN27558.1"/>
    </source>
</evidence>
<comment type="similarity">
    <text evidence="1">Belongs to the enoyl-CoA hydratase/isomerase family.</text>
</comment>
<sequence>MSKEEKNDWEFKHLEIKKENFVTTIVMDHPPLSNLDTRVNTMGPALVDELGKVQDLLYNDNETRVIILRGSKNYFSGGGDFGGEPPTEPRNIAWSVKKGVVKGQRVFKRFRDIPIPVIAAIEGYAGGGGLEIAMSCDLRYATEDTVFRQIETAVGMIPGWGGTQLMARHIGVGRTMELMLLGKEFSAQRAYEIGLINGVFSEEDFEKEVYEVANYIVAQCAPIATGIGKQMVNFGGTVPLDVGLEMESYGYGIVAGTTDFIEGLMAAGQGRPPKYKNK</sequence>
<dbReference type="InterPro" id="IPR018376">
    <property type="entry name" value="Enoyl-CoA_hyd/isom_CS"/>
</dbReference>
<dbReference type="Gene3D" id="3.90.226.10">
    <property type="entry name" value="2-enoyl-CoA Hydratase, Chain A, domain 1"/>
    <property type="match status" value="1"/>
</dbReference>
<dbReference type="AlphaFoldDB" id="A0A0F9SDU1"/>
<evidence type="ECO:0008006" key="4">
    <source>
        <dbReference type="Google" id="ProtNLM"/>
    </source>
</evidence>
<dbReference type="Pfam" id="PF00378">
    <property type="entry name" value="ECH_1"/>
    <property type="match status" value="1"/>
</dbReference>
<protein>
    <recommendedName>
        <fullName evidence="4">Enoyl-CoA hydratase/isomerase family protein</fullName>
    </recommendedName>
</protein>